<feature type="transmembrane region" description="Helical" evidence="1">
    <location>
        <begin position="122"/>
        <end position="140"/>
    </location>
</feature>
<evidence type="ECO:0000313" key="2">
    <source>
        <dbReference type="EMBL" id="RCG25459.1"/>
    </source>
</evidence>
<keyword evidence="3" id="KW-1185">Reference proteome</keyword>
<dbReference type="Pfam" id="PF14325">
    <property type="entry name" value="DUF4383"/>
    <property type="match status" value="1"/>
</dbReference>
<dbReference type="RefSeq" id="WP_114032584.1">
    <property type="nucleotide sequence ID" value="NZ_QOIL01000022.1"/>
</dbReference>
<accession>A0A367F690</accession>
<sequence>MGAHTRETTRTPLQMAAFVLGIIFLAIGILGFIPGITTNYGALSWAGHHSDARLLGLFQVSVLHNIVHLLFGIAGVTLARTWTGARNFLIWGGAIYLVLWIYGLLISQTSPANFIPVNTADNWLHFLLGVVMIALGVVLSRRARARRPSSVI</sequence>
<dbReference type="Proteomes" id="UP000253094">
    <property type="component" value="Unassembled WGS sequence"/>
</dbReference>
<keyword evidence="1" id="KW-1133">Transmembrane helix</keyword>
<keyword evidence="1" id="KW-0472">Membrane</keyword>
<feature type="transmembrane region" description="Helical" evidence="1">
    <location>
        <begin position="88"/>
        <end position="110"/>
    </location>
</feature>
<feature type="transmembrane region" description="Helical" evidence="1">
    <location>
        <begin position="12"/>
        <end position="36"/>
    </location>
</feature>
<dbReference type="AlphaFoldDB" id="A0A367F690"/>
<gene>
    <name evidence="2" type="ORF">DQ384_31240</name>
</gene>
<reference evidence="2 3" key="1">
    <citation type="submission" date="2018-06" db="EMBL/GenBank/DDBJ databases">
        <title>Sphaerisporangium craniellae sp. nov., isolated from a marine sponge in the South China Sea.</title>
        <authorList>
            <person name="Li L."/>
        </authorList>
    </citation>
    <scope>NUCLEOTIDE SEQUENCE [LARGE SCALE GENOMIC DNA]</scope>
    <source>
        <strain evidence="2 3">CCTCC AA 208026</strain>
    </source>
</reference>
<proteinExistence type="predicted"/>
<dbReference type="OrthoDB" id="572373at2"/>
<evidence type="ECO:0000256" key="1">
    <source>
        <dbReference type="SAM" id="Phobius"/>
    </source>
</evidence>
<organism evidence="2 3">
    <name type="scientific">Sphaerisporangium album</name>
    <dbReference type="NCBI Taxonomy" id="509200"/>
    <lineage>
        <taxon>Bacteria</taxon>
        <taxon>Bacillati</taxon>
        <taxon>Actinomycetota</taxon>
        <taxon>Actinomycetes</taxon>
        <taxon>Streptosporangiales</taxon>
        <taxon>Streptosporangiaceae</taxon>
        <taxon>Sphaerisporangium</taxon>
    </lineage>
</organism>
<dbReference type="EMBL" id="QOIL01000022">
    <property type="protein sequence ID" value="RCG25459.1"/>
    <property type="molecule type" value="Genomic_DNA"/>
</dbReference>
<protein>
    <submittedName>
        <fullName evidence="2">DUF4383 domain-containing protein</fullName>
    </submittedName>
</protein>
<feature type="transmembrane region" description="Helical" evidence="1">
    <location>
        <begin position="56"/>
        <end position="76"/>
    </location>
</feature>
<keyword evidence="1" id="KW-0812">Transmembrane</keyword>
<comment type="caution">
    <text evidence="2">The sequence shown here is derived from an EMBL/GenBank/DDBJ whole genome shotgun (WGS) entry which is preliminary data.</text>
</comment>
<evidence type="ECO:0000313" key="3">
    <source>
        <dbReference type="Proteomes" id="UP000253094"/>
    </source>
</evidence>
<name>A0A367F690_9ACTN</name>